<organism evidence="1 2">
    <name type="scientific">Plasmopara halstedii</name>
    <name type="common">Downy mildew of sunflower</name>
    <dbReference type="NCBI Taxonomy" id="4781"/>
    <lineage>
        <taxon>Eukaryota</taxon>
        <taxon>Sar</taxon>
        <taxon>Stramenopiles</taxon>
        <taxon>Oomycota</taxon>
        <taxon>Peronosporomycetes</taxon>
        <taxon>Peronosporales</taxon>
        <taxon>Peronosporaceae</taxon>
        <taxon>Plasmopara</taxon>
    </lineage>
</organism>
<sequence length="85" mass="9411">MDTATVDTLLTASSHLSLCWKHPPVSNCLGNVHDVSSRADHPIPIGLLNAARRTREENNFECIAERNLQSWSSVDDSNVNELLLL</sequence>
<name>A0A0P1AS36_PLAHL</name>
<proteinExistence type="predicted"/>
<evidence type="ECO:0000313" key="1">
    <source>
        <dbReference type="EMBL" id="CEG44609.1"/>
    </source>
</evidence>
<dbReference type="EMBL" id="CCYD01001204">
    <property type="protein sequence ID" value="CEG44609.1"/>
    <property type="molecule type" value="Genomic_DNA"/>
</dbReference>
<protein>
    <submittedName>
        <fullName evidence="1">Uncharacterized protein</fullName>
    </submittedName>
</protein>
<dbReference type="Proteomes" id="UP000054928">
    <property type="component" value="Unassembled WGS sequence"/>
</dbReference>
<keyword evidence="2" id="KW-1185">Reference proteome</keyword>
<dbReference type="GeneID" id="36396011"/>
<evidence type="ECO:0000313" key="2">
    <source>
        <dbReference type="Proteomes" id="UP000054928"/>
    </source>
</evidence>
<dbReference type="AlphaFoldDB" id="A0A0P1AS36"/>
<dbReference type="RefSeq" id="XP_024580978.1">
    <property type="nucleotide sequence ID" value="XM_024730730.1"/>
</dbReference>
<reference evidence="2" key="1">
    <citation type="submission" date="2014-09" db="EMBL/GenBank/DDBJ databases">
        <authorList>
            <person name="Sharma Rahul"/>
            <person name="Thines Marco"/>
        </authorList>
    </citation>
    <scope>NUCLEOTIDE SEQUENCE [LARGE SCALE GENOMIC DNA]</scope>
</reference>
<accession>A0A0P1AS36</accession>